<dbReference type="EMBL" id="GBRH01162752">
    <property type="protein sequence ID" value="JAE35144.1"/>
    <property type="molecule type" value="Transcribed_RNA"/>
</dbReference>
<reference evidence="2" key="2">
    <citation type="journal article" date="2015" name="Data Brief">
        <title>Shoot transcriptome of the giant reed, Arundo donax.</title>
        <authorList>
            <person name="Barrero R.A."/>
            <person name="Guerrero F.D."/>
            <person name="Moolhuijzen P."/>
            <person name="Goolsby J.A."/>
            <person name="Tidwell J."/>
            <person name="Bellgard S.E."/>
            <person name="Bellgard M.I."/>
        </authorList>
    </citation>
    <scope>NUCLEOTIDE SEQUENCE</scope>
    <source>
        <tissue evidence="2">Shoot tissue taken approximately 20 cm above the soil surface</tissue>
    </source>
</reference>
<name>A0A0A9HH74_ARUDO</name>
<accession>A0A0A9HH74</accession>
<dbReference type="AlphaFoldDB" id="A0A0A9HH74"/>
<proteinExistence type="predicted"/>
<evidence type="ECO:0000313" key="2">
    <source>
        <dbReference type="EMBL" id="JAE35144.1"/>
    </source>
</evidence>
<organism evidence="2">
    <name type="scientific">Arundo donax</name>
    <name type="common">Giant reed</name>
    <name type="synonym">Donax arundinaceus</name>
    <dbReference type="NCBI Taxonomy" id="35708"/>
    <lineage>
        <taxon>Eukaryota</taxon>
        <taxon>Viridiplantae</taxon>
        <taxon>Streptophyta</taxon>
        <taxon>Embryophyta</taxon>
        <taxon>Tracheophyta</taxon>
        <taxon>Spermatophyta</taxon>
        <taxon>Magnoliopsida</taxon>
        <taxon>Liliopsida</taxon>
        <taxon>Poales</taxon>
        <taxon>Poaceae</taxon>
        <taxon>PACMAD clade</taxon>
        <taxon>Arundinoideae</taxon>
        <taxon>Arundineae</taxon>
        <taxon>Arundo</taxon>
    </lineage>
</organism>
<protein>
    <submittedName>
        <fullName evidence="2">Uncharacterized protein</fullName>
    </submittedName>
</protein>
<reference evidence="2" key="1">
    <citation type="submission" date="2014-09" db="EMBL/GenBank/DDBJ databases">
        <authorList>
            <person name="Magalhaes I.L.F."/>
            <person name="Oliveira U."/>
            <person name="Santos F.R."/>
            <person name="Vidigal T.H.D.A."/>
            <person name="Brescovit A.D."/>
            <person name="Santos A.J."/>
        </authorList>
    </citation>
    <scope>NUCLEOTIDE SEQUENCE</scope>
    <source>
        <tissue evidence="2">Shoot tissue taken approximately 20 cm above the soil surface</tissue>
    </source>
</reference>
<evidence type="ECO:0000256" key="1">
    <source>
        <dbReference type="SAM" id="MobiDB-lite"/>
    </source>
</evidence>
<sequence>MDTTYASLLTDRQEQGRPLPWKGLKGIGG</sequence>
<feature type="region of interest" description="Disordered" evidence="1">
    <location>
        <begin position="1"/>
        <end position="29"/>
    </location>
</feature>